<evidence type="ECO:0000256" key="1">
    <source>
        <dbReference type="SAM" id="SignalP"/>
    </source>
</evidence>
<keyword evidence="4" id="KW-1185">Reference proteome</keyword>
<gene>
    <name evidence="3" type="ORF">ACFQ2O_20690</name>
</gene>
<comment type="caution">
    <text evidence="3">The sequence shown here is derived from an EMBL/GenBank/DDBJ whole genome shotgun (WGS) entry which is preliminary data.</text>
</comment>
<proteinExistence type="predicted"/>
<dbReference type="SUPFAM" id="SSF47473">
    <property type="entry name" value="EF-hand"/>
    <property type="match status" value="1"/>
</dbReference>
<evidence type="ECO:0000313" key="3">
    <source>
        <dbReference type="EMBL" id="MFD1188637.1"/>
    </source>
</evidence>
<dbReference type="PROSITE" id="PS51257">
    <property type="entry name" value="PROKAR_LIPOPROTEIN"/>
    <property type="match status" value="1"/>
</dbReference>
<keyword evidence="1" id="KW-0732">Signal</keyword>
<dbReference type="Gene3D" id="1.10.238.10">
    <property type="entry name" value="EF-hand"/>
    <property type="match status" value="1"/>
</dbReference>
<sequence length="196" mass="22509">MKTKKIAMLKYVGNGFCLAIIAGLVACGGEAETESYESVAENEIVETDAPQATGSTWDNDSFNSTFTSTERFGGWDANGDQMLDENEFNDSFFSTWDDNDDNKLDENEWQTAANDYGVENQNWRDWDANSDNNIDQNEFRAGMANSNYRTEWDRDQDNMINEREYSDGIFSLWDGNNDNTLDEKEYNENYSRYYGS</sequence>
<protein>
    <recommendedName>
        <fullName evidence="2">EF-hand domain-containing protein</fullName>
    </recommendedName>
</protein>
<evidence type="ECO:0000313" key="4">
    <source>
        <dbReference type="Proteomes" id="UP001597094"/>
    </source>
</evidence>
<name>A0ABW3SXC9_9BACT</name>
<dbReference type="RefSeq" id="WP_377532596.1">
    <property type="nucleotide sequence ID" value="NZ_JBHTLD010000327.1"/>
</dbReference>
<feature type="domain" description="EF-hand" evidence="2">
    <location>
        <begin position="84"/>
        <end position="119"/>
    </location>
</feature>
<dbReference type="InterPro" id="IPR018247">
    <property type="entry name" value="EF_Hand_1_Ca_BS"/>
</dbReference>
<reference evidence="4" key="1">
    <citation type="journal article" date="2019" name="Int. J. Syst. Evol. Microbiol.">
        <title>The Global Catalogue of Microorganisms (GCM) 10K type strain sequencing project: providing services to taxonomists for standard genome sequencing and annotation.</title>
        <authorList>
            <consortium name="The Broad Institute Genomics Platform"/>
            <consortium name="The Broad Institute Genome Sequencing Center for Infectious Disease"/>
            <person name="Wu L."/>
            <person name="Ma J."/>
        </authorList>
    </citation>
    <scope>NUCLEOTIDE SEQUENCE [LARGE SCALE GENOMIC DNA]</scope>
    <source>
        <strain evidence="4">JCM 31319</strain>
    </source>
</reference>
<dbReference type="InterPro" id="IPR002048">
    <property type="entry name" value="EF_hand_dom"/>
</dbReference>
<dbReference type="PROSITE" id="PS50222">
    <property type="entry name" value="EF_HAND_2"/>
    <property type="match status" value="1"/>
</dbReference>
<organism evidence="3 4">
    <name type="scientific">Pontibacter rugosus</name>
    <dbReference type="NCBI Taxonomy" id="1745966"/>
    <lineage>
        <taxon>Bacteria</taxon>
        <taxon>Pseudomonadati</taxon>
        <taxon>Bacteroidota</taxon>
        <taxon>Cytophagia</taxon>
        <taxon>Cytophagales</taxon>
        <taxon>Hymenobacteraceae</taxon>
        <taxon>Pontibacter</taxon>
    </lineage>
</organism>
<evidence type="ECO:0000259" key="2">
    <source>
        <dbReference type="PROSITE" id="PS50222"/>
    </source>
</evidence>
<dbReference type="InterPro" id="IPR011992">
    <property type="entry name" value="EF-hand-dom_pair"/>
</dbReference>
<feature type="chain" id="PRO_5045418787" description="EF-hand domain-containing protein" evidence="1">
    <location>
        <begin position="27"/>
        <end position="196"/>
    </location>
</feature>
<accession>A0ABW3SXC9</accession>
<dbReference type="PROSITE" id="PS00018">
    <property type="entry name" value="EF_HAND_1"/>
    <property type="match status" value="3"/>
</dbReference>
<dbReference type="EMBL" id="JBHTLD010000327">
    <property type="protein sequence ID" value="MFD1188637.1"/>
    <property type="molecule type" value="Genomic_DNA"/>
</dbReference>
<feature type="signal peptide" evidence="1">
    <location>
        <begin position="1"/>
        <end position="26"/>
    </location>
</feature>
<dbReference type="Proteomes" id="UP001597094">
    <property type="component" value="Unassembled WGS sequence"/>
</dbReference>